<dbReference type="GO" id="GO:0006890">
    <property type="term" value="P:retrograde vesicle-mediated transport, Golgi to endoplasmic reticulum"/>
    <property type="evidence" value="ECO:0007669"/>
    <property type="project" value="InterPro"/>
</dbReference>
<dbReference type="SUPFAM" id="SSF144091">
    <property type="entry name" value="Rhomboid-like"/>
    <property type="match status" value="1"/>
</dbReference>
<gene>
    <name evidence="7" type="ORF">P691DRAFT_693159</name>
</gene>
<dbReference type="Proteomes" id="UP000807342">
    <property type="component" value="Unassembled WGS sequence"/>
</dbReference>
<evidence type="ECO:0000313" key="7">
    <source>
        <dbReference type="EMBL" id="KAF9454106.1"/>
    </source>
</evidence>
<reference evidence="7" key="1">
    <citation type="submission" date="2020-11" db="EMBL/GenBank/DDBJ databases">
        <authorList>
            <consortium name="DOE Joint Genome Institute"/>
            <person name="Ahrendt S."/>
            <person name="Riley R."/>
            <person name="Andreopoulos W."/>
            <person name="Labutti K."/>
            <person name="Pangilinan J."/>
            <person name="Ruiz-Duenas F.J."/>
            <person name="Barrasa J.M."/>
            <person name="Sanchez-Garcia M."/>
            <person name="Camarero S."/>
            <person name="Miyauchi S."/>
            <person name="Serrano A."/>
            <person name="Linde D."/>
            <person name="Babiker R."/>
            <person name="Drula E."/>
            <person name="Ayuso-Fernandez I."/>
            <person name="Pacheco R."/>
            <person name="Padilla G."/>
            <person name="Ferreira P."/>
            <person name="Barriuso J."/>
            <person name="Kellner H."/>
            <person name="Castanera R."/>
            <person name="Alfaro M."/>
            <person name="Ramirez L."/>
            <person name="Pisabarro A.G."/>
            <person name="Kuo A."/>
            <person name="Tritt A."/>
            <person name="Lipzen A."/>
            <person name="He G."/>
            <person name="Yan M."/>
            <person name="Ng V."/>
            <person name="Cullen D."/>
            <person name="Martin F."/>
            <person name="Rosso M.-N."/>
            <person name="Henrissat B."/>
            <person name="Hibbett D."/>
            <person name="Martinez A.T."/>
            <person name="Grigoriev I.V."/>
        </authorList>
    </citation>
    <scope>NUCLEOTIDE SEQUENCE</scope>
    <source>
        <strain evidence="7">MF-IS2</strain>
    </source>
</reference>
<sequence>MAVLSSPILLIQSIPPVTRAFTVATVVSSGLYAWLSYQGMGQMAAQYMLLVPGSSLFAPWTFLTMGLVETSIFEFIGSMIFVPASLRYLERLWGATETAKFIVVSIVASNLIAFGLNWIEFIGTSNADLFLYGMRYHGQMALQIALLVAFTQLIPEHQVQILGVIKARVKSLPMAYLTLSTVLCLIGMQNPWILIQFGWFVGWVYLRFYKKNPGESVGGVDTYGDRSETFSLVSWFPPFMHKPLTLLGNLVYKLANRFHLIPTSSSDLESGTYSPVPLSARAEAERRRALALKALDQRLANTSSPVGSTPSNPNTQAAHPPSVAQSRSDGSSPSIGASPSANGRAHDRKKSISEVDAGEAMKKSDSR</sequence>
<feature type="compositionally biased region" description="Polar residues" evidence="5">
    <location>
        <begin position="301"/>
        <end position="317"/>
    </location>
</feature>
<feature type="transmembrane region" description="Helical" evidence="6">
    <location>
        <begin position="17"/>
        <end position="35"/>
    </location>
</feature>
<evidence type="ECO:0000313" key="8">
    <source>
        <dbReference type="Proteomes" id="UP000807342"/>
    </source>
</evidence>
<keyword evidence="2 6" id="KW-0812">Transmembrane</keyword>
<accession>A0A9P5XQT9</accession>
<evidence type="ECO:0000256" key="5">
    <source>
        <dbReference type="SAM" id="MobiDB-lite"/>
    </source>
</evidence>
<dbReference type="GO" id="GO:0016020">
    <property type="term" value="C:membrane"/>
    <property type="evidence" value="ECO:0007669"/>
    <property type="project" value="UniProtKB-SubCell"/>
</dbReference>
<dbReference type="InterPro" id="IPR013861">
    <property type="entry name" value="TMEM115/Pdh1/Rbl19"/>
</dbReference>
<comment type="subcellular location">
    <subcellularLocation>
        <location evidence="1">Membrane</location>
        <topology evidence="1">Multi-pass membrane protein</topology>
    </subcellularLocation>
</comment>
<dbReference type="OrthoDB" id="73612at2759"/>
<organism evidence="7 8">
    <name type="scientific">Macrolepiota fuliginosa MF-IS2</name>
    <dbReference type="NCBI Taxonomy" id="1400762"/>
    <lineage>
        <taxon>Eukaryota</taxon>
        <taxon>Fungi</taxon>
        <taxon>Dikarya</taxon>
        <taxon>Basidiomycota</taxon>
        <taxon>Agaricomycotina</taxon>
        <taxon>Agaricomycetes</taxon>
        <taxon>Agaricomycetidae</taxon>
        <taxon>Agaricales</taxon>
        <taxon>Agaricineae</taxon>
        <taxon>Agaricaceae</taxon>
        <taxon>Macrolepiota</taxon>
    </lineage>
</organism>
<dbReference type="EMBL" id="MU151056">
    <property type="protein sequence ID" value="KAF9454106.1"/>
    <property type="molecule type" value="Genomic_DNA"/>
</dbReference>
<evidence type="ECO:0000256" key="4">
    <source>
        <dbReference type="ARBA" id="ARBA00023136"/>
    </source>
</evidence>
<dbReference type="InterPro" id="IPR035952">
    <property type="entry name" value="Rhomboid-like_sf"/>
</dbReference>
<name>A0A9P5XQT9_9AGAR</name>
<keyword evidence="4 6" id="KW-0472">Membrane</keyword>
<feature type="transmembrane region" description="Helical" evidence="6">
    <location>
        <begin position="176"/>
        <end position="206"/>
    </location>
</feature>
<evidence type="ECO:0000256" key="6">
    <source>
        <dbReference type="SAM" id="Phobius"/>
    </source>
</evidence>
<protein>
    <submittedName>
        <fullName evidence="7">DUF1751-domain-containing protein</fullName>
    </submittedName>
</protein>
<evidence type="ECO:0000256" key="3">
    <source>
        <dbReference type="ARBA" id="ARBA00022989"/>
    </source>
</evidence>
<proteinExistence type="predicted"/>
<dbReference type="PANTHER" id="PTHR13377">
    <property type="entry name" value="PLACENTAL PROTEIN 6"/>
    <property type="match status" value="1"/>
</dbReference>
<keyword evidence="3 6" id="KW-1133">Transmembrane helix</keyword>
<dbReference type="Pfam" id="PF08551">
    <property type="entry name" value="DUF1751"/>
    <property type="match status" value="1"/>
</dbReference>
<feature type="region of interest" description="Disordered" evidence="5">
    <location>
        <begin position="300"/>
        <end position="367"/>
    </location>
</feature>
<dbReference type="SMART" id="SM01160">
    <property type="entry name" value="DUF1751"/>
    <property type="match status" value="1"/>
</dbReference>
<dbReference type="PANTHER" id="PTHR13377:SF3">
    <property type="entry name" value="TRANSMEMBRANE PROTEIN 115"/>
    <property type="match status" value="1"/>
</dbReference>
<feature type="compositionally biased region" description="Low complexity" evidence="5">
    <location>
        <begin position="326"/>
        <end position="341"/>
    </location>
</feature>
<evidence type="ECO:0000256" key="2">
    <source>
        <dbReference type="ARBA" id="ARBA00022692"/>
    </source>
</evidence>
<dbReference type="GO" id="GO:0005794">
    <property type="term" value="C:Golgi apparatus"/>
    <property type="evidence" value="ECO:0007669"/>
    <property type="project" value="TreeGrafter"/>
</dbReference>
<feature type="transmembrane region" description="Helical" evidence="6">
    <location>
        <begin position="71"/>
        <end position="89"/>
    </location>
</feature>
<comment type="caution">
    <text evidence="7">The sequence shown here is derived from an EMBL/GenBank/DDBJ whole genome shotgun (WGS) entry which is preliminary data.</text>
</comment>
<evidence type="ECO:0000256" key="1">
    <source>
        <dbReference type="ARBA" id="ARBA00004141"/>
    </source>
</evidence>
<dbReference type="FunFam" id="1.20.1540.10:FF:000004">
    <property type="entry name" value="Transmembrane protein 115"/>
    <property type="match status" value="1"/>
</dbReference>
<dbReference type="AlphaFoldDB" id="A0A9P5XQT9"/>
<feature type="transmembrane region" description="Helical" evidence="6">
    <location>
        <begin position="101"/>
        <end position="119"/>
    </location>
</feature>
<keyword evidence="8" id="KW-1185">Reference proteome</keyword>
<dbReference type="Gene3D" id="1.20.1540.10">
    <property type="entry name" value="Rhomboid-like"/>
    <property type="match status" value="1"/>
</dbReference>
<feature type="transmembrane region" description="Helical" evidence="6">
    <location>
        <begin position="47"/>
        <end position="65"/>
    </location>
</feature>